<dbReference type="Gene3D" id="1.10.510.10">
    <property type="entry name" value="Transferase(Phosphotransferase) domain 1"/>
    <property type="match status" value="1"/>
</dbReference>
<dbReference type="SUPFAM" id="SSF51126">
    <property type="entry name" value="Pectin lyase-like"/>
    <property type="match status" value="1"/>
</dbReference>
<keyword evidence="1" id="KW-0677">Repeat</keyword>
<organism evidence="3 4">
    <name type="scientific">Aetokthonos hydrillicola Thurmond2011</name>
    <dbReference type="NCBI Taxonomy" id="2712845"/>
    <lineage>
        <taxon>Bacteria</taxon>
        <taxon>Bacillati</taxon>
        <taxon>Cyanobacteriota</taxon>
        <taxon>Cyanophyceae</taxon>
        <taxon>Nostocales</taxon>
        <taxon>Hapalosiphonaceae</taxon>
        <taxon>Aetokthonos</taxon>
    </lineage>
</organism>
<dbReference type="Proteomes" id="UP000667802">
    <property type="component" value="Unassembled WGS sequence"/>
</dbReference>
<dbReference type="InterPro" id="IPR006626">
    <property type="entry name" value="PbH1"/>
</dbReference>
<dbReference type="SUPFAM" id="SSF56112">
    <property type="entry name" value="Protein kinase-like (PK-like)"/>
    <property type="match status" value="1"/>
</dbReference>
<evidence type="ECO:0000259" key="2">
    <source>
        <dbReference type="Pfam" id="PF13229"/>
    </source>
</evidence>
<dbReference type="RefSeq" id="WP_208351921.1">
    <property type="nucleotide sequence ID" value="NZ_JAALHA020000043.1"/>
</dbReference>
<dbReference type="PANTHER" id="PTHR22990">
    <property type="entry name" value="F-BOX ONLY PROTEIN"/>
    <property type="match status" value="1"/>
</dbReference>
<dbReference type="InterPro" id="IPR011050">
    <property type="entry name" value="Pectin_lyase_fold/virulence"/>
</dbReference>
<name>A0AAP5MD31_9CYAN</name>
<dbReference type="PANTHER" id="PTHR22990:SF15">
    <property type="entry name" value="F-BOX ONLY PROTEIN 10"/>
    <property type="match status" value="1"/>
</dbReference>
<dbReference type="Gene3D" id="2.160.20.10">
    <property type="entry name" value="Single-stranded right-handed beta-helix, Pectin lyase-like"/>
    <property type="match status" value="1"/>
</dbReference>
<proteinExistence type="predicted"/>
<evidence type="ECO:0000313" key="3">
    <source>
        <dbReference type="EMBL" id="MDR9900920.1"/>
    </source>
</evidence>
<protein>
    <submittedName>
        <fullName evidence="3">Right-handed parallel beta-helix repeat-containing protein</fullName>
    </submittedName>
</protein>
<sequence length="557" mass="62641">MPWPKIRDYQIAIQNPNTRFNDPELRRGVPVMTSNGLPRACTGGFAIVYKIDCGTRKWAIRCFQHNQPERKIRYEIISKYLKKHNSSYFVNFEFQQVGIKVNKQWYPIIKMEWVEGKTLREYIQSILRNSIALKQLADRWLCLVKDLKQMRIAHGDLSDSNVLVVGDKLKLIDYDGMFVPPLTGTLGLEVGNPDYQHPKRTREDFSLDIDNFSALAIYTAIKALSEQPQLWTTFDNGQNILFRRNDFRQPQNSQVFAELKLLANQDVVKGVKALQSACFKEVSQVLQIEQVIPPIPVALPRPLSVAPSSTSPPILKWMFDIERTTVLKVVPESIISNLPKQLKKRLLIPTTINEAIRNAKPGDTILVPAGIYQESLIIDKPVQIVGIGSVEEIIIESINSSCILMGADYAEVRGLTLRCRTGEKNFAGVDIPFGELLLENCDITSDHSCIHIHGSTAKPVIRNCQIHHGKYFGLLIRKSARGIVEGCNIIMNEYDGVHITSGAELRIQGSRISGNGSYGVRVVERGKGTAENCDLTNNGKGSLFVAAFCKFTRHNNR</sequence>
<dbReference type="InterPro" id="IPR051550">
    <property type="entry name" value="SCF-Subunits/Alg-Epimerases"/>
</dbReference>
<evidence type="ECO:0000313" key="4">
    <source>
        <dbReference type="Proteomes" id="UP000667802"/>
    </source>
</evidence>
<dbReference type="InterPro" id="IPR012334">
    <property type="entry name" value="Pectin_lyas_fold"/>
</dbReference>
<dbReference type="AlphaFoldDB" id="A0AAP5MD31"/>
<dbReference type="Pfam" id="PF13229">
    <property type="entry name" value="Beta_helix"/>
    <property type="match status" value="1"/>
</dbReference>
<reference evidence="4" key="1">
    <citation type="journal article" date="2021" name="Science">
        <title>Hunting the eagle killer: A cyanobacterial neurotoxin causes vacuolar myelinopathy.</title>
        <authorList>
            <person name="Breinlinger S."/>
            <person name="Phillips T.J."/>
            <person name="Haram B.N."/>
            <person name="Mares J."/>
            <person name="Martinez Yerena J.A."/>
            <person name="Hrouzek P."/>
            <person name="Sobotka R."/>
            <person name="Henderson W.M."/>
            <person name="Schmieder P."/>
            <person name="Williams S.M."/>
            <person name="Lauderdale J.D."/>
            <person name="Wilde H.D."/>
            <person name="Gerrin W."/>
            <person name="Kust A."/>
            <person name="Washington J.W."/>
            <person name="Wagner C."/>
            <person name="Geier B."/>
            <person name="Liebeke M."/>
            <person name="Enke H."/>
            <person name="Niedermeyer T.H.J."/>
            <person name="Wilde S.B."/>
        </authorList>
    </citation>
    <scope>NUCLEOTIDE SEQUENCE [LARGE SCALE GENOMIC DNA]</scope>
    <source>
        <strain evidence="4">Thurmond2011</strain>
    </source>
</reference>
<keyword evidence="4" id="KW-1185">Reference proteome</keyword>
<dbReference type="EMBL" id="JAALHA020000043">
    <property type="protein sequence ID" value="MDR9900920.1"/>
    <property type="molecule type" value="Genomic_DNA"/>
</dbReference>
<gene>
    <name evidence="3" type="ORF">G7B40_041280</name>
</gene>
<dbReference type="SMART" id="SM00710">
    <property type="entry name" value="PbH1"/>
    <property type="match status" value="5"/>
</dbReference>
<evidence type="ECO:0000256" key="1">
    <source>
        <dbReference type="ARBA" id="ARBA00022737"/>
    </source>
</evidence>
<feature type="domain" description="Right handed beta helix" evidence="2">
    <location>
        <begin position="434"/>
        <end position="556"/>
    </location>
</feature>
<dbReference type="InterPro" id="IPR039448">
    <property type="entry name" value="Beta_helix"/>
</dbReference>
<accession>A0AAP5MD31</accession>
<dbReference type="InterPro" id="IPR011009">
    <property type="entry name" value="Kinase-like_dom_sf"/>
</dbReference>
<comment type="caution">
    <text evidence="3">The sequence shown here is derived from an EMBL/GenBank/DDBJ whole genome shotgun (WGS) entry which is preliminary data.</text>
</comment>
<dbReference type="GO" id="GO:0006511">
    <property type="term" value="P:ubiquitin-dependent protein catabolic process"/>
    <property type="evidence" value="ECO:0007669"/>
    <property type="project" value="TreeGrafter"/>
</dbReference>